<dbReference type="Gene3D" id="3.20.20.140">
    <property type="entry name" value="Metal-dependent hydrolases"/>
    <property type="match status" value="1"/>
</dbReference>
<comment type="caution">
    <text evidence="2">The sequence shown here is derived from an EMBL/GenBank/DDBJ whole genome shotgun (WGS) entry which is preliminary data.</text>
</comment>
<dbReference type="InterPro" id="IPR016195">
    <property type="entry name" value="Pol/histidinol_Pase-like"/>
</dbReference>
<reference evidence="3" key="1">
    <citation type="journal article" date="2019" name="Int. J. Syst. Evol. Microbiol.">
        <title>The Global Catalogue of Microorganisms (GCM) 10K type strain sequencing project: providing services to taxonomists for standard genome sequencing and annotation.</title>
        <authorList>
            <consortium name="The Broad Institute Genomics Platform"/>
            <consortium name="The Broad Institute Genome Sequencing Center for Infectious Disease"/>
            <person name="Wu L."/>
            <person name="Ma J."/>
        </authorList>
    </citation>
    <scope>NUCLEOTIDE SEQUENCE [LARGE SCALE GENOMIC DNA]</scope>
    <source>
        <strain evidence="3">JCM 4738</strain>
    </source>
</reference>
<name>A0ABQ3EWA3_9ACTN</name>
<accession>A0ABQ3EWA3</accession>
<dbReference type="Pfam" id="PF02811">
    <property type="entry name" value="PHP"/>
    <property type="match status" value="1"/>
</dbReference>
<dbReference type="PANTHER" id="PTHR32294:SF4">
    <property type="entry name" value="ERROR-PRONE DNA POLYMERASE"/>
    <property type="match status" value="1"/>
</dbReference>
<dbReference type="InterPro" id="IPR004805">
    <property type="entry name" value="DnaE2/DnaE/PolC"/>
</dbReference>
<feature type="domain" description="Polymerase/histidinol phosphatase N-terminal" evidence="1">
    <location>
        <begin position="13"/>
        <end position="76"/>
    </location>
</feature>
<dbReference type="SUPFAM" id="SSF89550">
    <property type="entry name" value="PHP domain-like"/>
    <property type="match status" value="1"/>
</dbReference>
<organism evidence="2 3">
    <name type="scientific">Streptomyces cirratus</name>
    <dbReference type="NCBI Taxonomy" id="68187"/>
    <lineage>
        <taxon>Bacteria</taxon>
        <taxon>Bacillati</taxon>
        <taxon>Actinomycetota</taxon>
        <taxon>Actinomycetes</taxon>
        <taxon>Kitasatosporales</taxon>
        <taxon>Streptomycetaceae</taxon>
        <taxon>Streptomyces</taxon>
    </lineage>
</organism>
<dbReference type="Proteomes" id="UP000642673">
    <property type="component" value="Unassembled WGS sequence"/>
</dbReference>
<dbReference type="InterPro" id="IPR004013">
    <property type="entry name" value="PHP_dom"/>
</dbReference>
<keyword evidence="3" id="KW-1185">Reference proteome</keyword>
<gene>
    <name evidence="2" type="ORF">GCM10010347_42900</name>
</gene>
<dbReference type="EMBL" id="BMVP01000008">
    <property type="protein sequence ID" value="GHB68210.1"/>
    <property type="molecule type" value="Genomic_DNA"/>
</dbReference>
<dbReference type="SMART" id="SM00481">
    <property type="entry name" value="POLIIIAc"/>
    <property type="match status" value="1"/>
</dbReference>
<evidence type="ECO:0000313" key="3">
    <source>
        <dbReference type="Proteomes" id="UP000642673"/>
    </source>
</evidence>
<evidence type="ECO:0000313" key="2">
    <source>
        <dbReference type="EMBL" id="GHB68210.1"/>
    </source>
</evidence>
<dbReference type="PANTHER" id="PTHR32294">
    <property type="entry name" value="DNA POLYMERASE III SUBUNIT ALPHA"/>
    <property type="match status" value="1"/>
</dbReference>
<evidence type="ECO:0000259" key="1">
    <source>
        <dbReference type="SMART" id="SM00481"/>
    </source>
</evidence>
<proteinExistence type="predicted"/>
<dbReference type="InterPro" id="IPR003141">
    <property type="entry name" value="Pol/His_phosphatase_N"/>
</dbReference>
<protein>
    <recommendedName>
        <fullName evidence="1">Polymerase/histidinol phosphatase N-terminal domain-containing protein</fullName>
    </recommendedName>
</protein>
<sequence>MEVCHGLCDPPPCHLRLLRPYGASHLHDLVRRAAERDVDTLALTDRGTVTGAVRFAKAATEAGVRPVCGVDVAVEPAAP</sequence>